<reference evidence="7 8" key="1">
    <citation type="submission" date="2015-04" db="EMBL/GenBank/DDBJ databases">
        <authorList>
            <person name="Syromyatnikov M.Y."/>
            <person name="Popov V.N."/>
        </authorList>
    </citation>
    <scope>NUCLEOTIDE SEQUENCE [LARGE SCALE GENOMIC DNA]</scope>
    <source>
        <strain evidence="7">WF-38-12</strain>
    </source>
</reference>
<dbReference type="EMBL" id="CVMT01000003">
    <property type="protein sequence ID" value="CRG87100.1"/>
    <property type="molecule type" value="Genomic_DNA"/>
</dbReference>
<evidence type="ECO:0000256" key="5">
    <source>
        <dbReference type="ARBA" id="ARBA00023163"/>
    </source>
</evidence>
<dbReference type="AlphaFoldDB" id="A0A0U1LX00"/>
<dbReference type="GO" id="GO:0043565">
    <property type="term" value="F:sequence-specific DNA binding"/>
    <property type="evidence" value="ECO:0007669"/>
    <property type="project" value="InterPro"/>
</dbReference>
<dbReference type="Pfam" id="PF02805">
    <property type="entry name" value="Ada_Zn_binding"/>
    <property type="match status" value="1"/>
</dbReference>
<dbReference type="GO" id="GO:0008168">
    <property type="term" value="F:methyltransferase activity"/>
    <property type="evidence" value="ECO:0007669"/>
    <property type="project" value="UniProtKB-KW"/>
</dbReference>
<dbReference type="Gene3D" id="3.40.10.10">
    <property type="entry name" value="DNA Methylphosphotriester Repair Domain"/>
    <property type="match status" value="1"/>
</dbReference>
<dbReference type="OrthoDB" id="2447880at2759"/>
<evidence type="ECO:0000256" key="3">
    <source>
        <dbReference type="ARBA" id="ARBA00023015"/>
    </source>
</evidence>
<dbReference type="GO" id="GO:0008270">
    <property type="term" value="F:zinc ion binding"/>
    <property type="evidence" value="ECO:0007669"/>
    <property type="project" value="InterPro"/>
</dbReference>
<keyword evidence="8" id="KW-1185">Reference proteome</keyword>
<dbReference type="PROSITE" id="PS01124">
    <property type="entry name" value="HTH_ARAC_FAMILY_2"/>
    <property type="match status" value="1"/>
</dbReference>
<evidence type="ECO:0000256" key="4">
    <source>
        <dbReference type="ARBA" id="ARBA00023159"/>
    </source>
</evidence>
<dbReference type="InterPro" id="IPR035451">
    <property type="entry name" value="Ada-like_dom_sf"/>
</dbReference>
<keyword evidence="5" id="KW-0804">Transcription</keyword>
<evidence type="ECO:0000259" key="6">
    <source>
        <dbReference type="PROSITE" id="PS01124"/>
    </source>
</evidence>
<keyword evidence="4" id="KW-0010">Activator</keyword>
<proteinExistence type="predicted"/>
<sequence length="224" mass="24177">MNTTLPLPPPPPKNTHATAAARWKAVVYRDATDNSFVYAVRSTRIYCRPGCPARLARRANVEFFDSPATASTAGYRACKRCKPDEYHCAAVKQGGDPDPQNAMIARTCEAIASAVAAGRNPPVLRELASEAGLTPSHFHRVFKKVAGVTPGQYASNIRDAAAALTSSENTVIEGEYVSDIGCDFAGLTAQFEVSDLTLDDLIDWDEFDRITTGNDTYVEMSLVG</sequence>
<keyword evidence="3" id="KW-0805">Transcription regulation</keyword>
<comment type="cofactor">
    <cofactor evidence="1">
        <name>Zn(2+)</name>
        <dbReference type="ChEBI" id="CHEBI:29105"/>
    </cofactor>
</comment>
<dbReference type="GO" id="GO:0032259">
    <property type="term" value="P:methylation"/>
    <property type="evidence" value="ECO:0007669"/>
    <property type="project" value="UniProtKB-KW"/>
</dbReference>
<protein>
    <recommendedName>
        <fullName evidence="6">HTH araC/xylS-type domain-containing protein</fullName>
    </recommendedName>
</protein>
<evidence type="ECO:0000256" key="2">
    <source>
        <dbReference type="ARBA" id="ARBA00022603"/>
    </source>
</evidence>
<dbReference type="InterPro" id="IPR018060">
    <property type="entry name" value="HTH_AraC"/>
</dbReference>
<gene>
    <name evidence="7" type="ORF">PISL3812_04115</name>
</gene>
<dbReference type="STRING" id="28573.A0A0U1LX00"/>
<dbReference type="GO" id="GO:0003700">
    <property type="term" value="F:DNA-binding transcription factor activity"/>
    <property type="evidence" value="ECO:0007669"/>
    <property type="project" value="InterPro"/>
</dbReference>
<name>A0A0U1LX00_TALIS</name>
<dbReference type="OMA" id="VRTTKIF"/>
<dbReference type="GO" id="GO:0006281">
    <property type="term" value="P:DNA repair"/>
    <property type="evidence" value="ECO:0007669"/>
    <property type="project" value="InterPro"/>
</dbReference>
<dbReference type="SUPFAM" id="SSF57884">
    <property type="entry name" value="Ada DNA repair protein, N-terminal domain (N-Ada 10)"/>
    <property type="match status" value="1"/>
</dbReference>
<organism evidence="7 8">
    <name type="scientific">Talaromyces islandicus</name>
    <name type="common">Penicillium islandicum</name>
    <dbReference type="NCBI Taxonomy" id="28573"/>
    <lineage>
        <taxon>Eukaryota</taxon>
        <taxon>Fungi</taxon>
        <taxon>Dikarya</taxon>
        <taxon>Ascomycota</taxon>
        <taxon>Pezizomycotina</taxon>
        <taxon>Eurotiomycetes</taxon>
        <taxon>Eurotiomycetidae</taxon>
        <taxon>Eurotiales</taxon>
        <taxon>Trichocomaceae</taxon>
        <taxon>Talaromyces</taxon>
        <taxon>Talaromyces sect. Islandici</taxon>
    </lineage>
</organism>
<accession>A0A0U1LX00</accession>
<dbReference type="Pfam" id="PF00165">
    <property type="entry name" value="HTH_AraC"/>
    <property type="match status" value="1"/>
</dbReference>
<evidence type="ECO:0000256" key="1">
    <source>
        <dbReference type="ARBA" id="ARBA00001947"/>
    </source>
</evidence>
<dbReference type="InterPro" id="IPR004026">
    <property type="entry name" value="Ada_DNA_repair_Zn-bd"/>
</dbReference>
<dbReference type="InterPro" id="IPR009057">
    <property type="entry name" value="Homeodomain-like_sf"/>
</dbReference>
<dbReference type="SUPFAM" id="SSF46689">
    <property type="entry name" value="Homeodomain-like"/>
    <property type="match status" value="1"/>
</dbReference>
<feature type="domain" description="HTH araC/xylS-type" evidence="6">
    <location>
        <begin position="124"/>
        <end position="156"/>
    </location>
</feature>
<dbReference type="Proteomes" id="UP000054383">
    <property type="component" value="Unassembled WGS sequence"/>
</dbReference>
<evidence type="ECO:0000313" key="7">
    <source>
        <dbReference type="EMBL" id="CRG87100.1"/>
    </source>
</evidence>
<keyword evidence="2" id="KW-0489">Methyltransferase</keyword>
<dbReference type="Gene3D" id="1.10.10.60">
    <property type="entry name" value="Homeodomain-like"/>
    <property type="match status" value="1"/>
</dbReference>
<keyword evidence="2" id="KW-0808">Transferase</keyword>
<evidence type="ECO:0000313" key="8">
    <source>
        <dbReference type="Proteomes" id="UP000054383"/>
    </source>
</evidence>